<dbReference type="Gene3D" id="3.40.50.10810">
    <property type="entry name" value="Tandem AAA-ATPase domain"/>
    <property type="match status" value="1"/>
</dbReference>
<dbReference type="PANTHER" id="PTHR45685">
    <property type="entry name" value="HELICASE SRCAP-RELATED"/>
    <property type="match status" value="1"/>
</dbReference>
<comment type="subcellular location">
    <subcellularLocation>
        <location evidence="1">Nucleus</location>
    </subcellularLocation>
</comment>
<keyword evidence="2" id="KW-0547">Nucleotide-binding</keyword>
<sequence length="81" mass="9863">LQNDLMELWSLMHFLMPHVFQSHQEFKDWFCNPIAGMVEGQEKINKEVIDRLHNVLRPFLLRRLKRDVEKQLPSKHEHVIF</sequence>
<dbReference type="InterPro" id="IPR027417">
    <property type="entry name" value="P-loop_NTPase"/>
</dbReference>
<reference evidence="7" key="1">
    <citation type="journal article" date="2014" name="Nat. Commun.">
        <title>The emerging biofuel crop Camelina sativa retains a highly undifferentiated hexaploid genome structure.</title>
        <authorList>
            <person name="Kagale S."/>
            <person name="Koh C."/>
            <person name="Nixon J."/>
            <person name="Bollina V."/>
            <person name="Clarke W.E."/>
            <person name="Tuteja R."/>
            <person name="Spillane C."/>
            <person name="Robinson S.J."/>
            <person name="Links M.G."/>
            <person name="Clarke C."/>
            <person name="Higgins E.E."/>
            <person name="Huebert T."/>
            <person name="Sharpe A.G."/>
            <person name="Parkin I.A."/>
        </authorList>
    </citation>
    <scope>NUCLEOTIDE SEQUENCE [LARGE SCALE GENOMIC DNA]</scope>
    <source>
        <strain evidence="7">cv. DH55</strain>
    </source>
</reference>
<dbReference type="RefSeq" id="XP_019098775.1">
    <property type="nucleotide sequence ID" value="XM_019243230.1"/>
</dbReference>
<dbReference type="Pfam" id="PF00176">
    <property type="entry name" value="SNF2-rel_dom"/>
    <property type="match status" value="1"/>
</dbReference>
<dbReference type="InterPro" id="IPR000330">
    <property type="entry name" value="SNF2_N"/>
</dbReference>
<feature type="domain" description="SNF2 N-terminal" evidence="6">
    <location>
        <begin position="1"/>
        <end position="81"/>
    </location>
</feature>
<feature type="non-terminal residue" evidence="8">
    <location>
        <position position="81"/>
    </location>
</feature>
<dbReference type="SUPFAM" id="SSF52540">
    <property type="entry name" value="P-loop containing nucleoside triphosphate hydrolases"/>
    <property type="match status" value="1"/>
</dbReference>
<dbReference type="InterPro" id="IPR038718">
    <property type="entry name" value="SNF2-like_sf"/>
</dbReference>
<evidence type="ECO:0000256" key="1">
    <source>
        <dbReference type="ARBA" id="ARBA00004123"/>
    </source>
</evidence>
<protein>
    <submittedName>
        <fullName evidence="8">Protein PHOTOPERIOD-INDEPENDENT EARLY FLOWERING 1-like</fullName>
    </submittedName>
</protein>
<keyword evidence="3" id="KW-0378">Hydrolase</keyword>
<evidence type="ECO:0000256" key="2">
    <source>
        <dbReference type="ARBA" id="ARBA00022741"/>
    </source>
</evidence>
<proteinExistence type="predicted"/>
<keyword evidence="7" id="KW-1185">Reference proteome</keyword>
<reference evidence="8" key="2">
    <citation type="submission" date="2025-08" db="UniProtKB">
        <authorList>
            <consortium name="RefSeq"/>
        </authorList>
    </citation>
    <scope>IDENTIFICATION</scope>
    <source>
        <tissue evidence="8">Leaf</tissue>
    </source>
</reference>
<evidence type="ECO:0000256" key="5">
    <source>
        <dbReference type="ARBA" id="ARBA00023125"/>
    </source>
</evidence>
<keyword evidence="3" id="KW-0347">Helicase</keyword>
<dbReference type="Proteomes" id="UP000694864">
    <property type="component" value="Unplaced"/>
</dbReference>
<evidence type="ECO:0000256" key="3">
    <source>
        <dbReference type="ARBA" id="ARBA00022806"/>
    </source>
</evidence>
<gene>
    <name evidence="8" type="primary">LOC109132122</name>
</gene>
<dbReference type="PANTHER" id="PTHR45685:SF1">
    <property type="entry name" value="HELICASE SRCAP"/>
    <property type="match status" value="1"/>
</dbReference>
<name>A0ABM1RID7_CAMSA</name>
<keyword evidence="4" id="KW-0067">ATP-binding</keyword>
<keyword evidence="5" id="KW-0238">DNA-binding</keyword>
<accession>A0ABM1RID7</accession>
<dbReference type="InterPro" id="IPR050520">
    <property type="entry name" value="INO80/SWR1_helicase"/>
</dbReference>
<dbReference type="GeneID" id="109132122"/>
<evidence type="ECO:0000259" key="6">
    <source>
        <dbReference type="Pfam" id="PF00176"/>
    </source>
</evidence>
<feature type="non-terminal residue" evidence="8">
    <location>
        <position position="1"/>
    </location>
</feature>
<organism evidence="7 8">
    <name type="scientific">Camelina sativa</name>
    <name type="common">False flax</name>
    <name type="synonym">Myagrum sativum</name>
    <dbReference type="NCBI Taxonomy" id="90675"/>
    <lineage>
        <taxon>Eukaryota</taxon>
        <taxon>Viridiplantae</taxon>
        <taxon>Streptophyta</taxon>
        <taxon>Embryophyta</taxon>
        <taxon>Tracheophyta</taxon>
        <taxon>Spermatophyta</taxon>
        <taxon>Magnoliopsida</taxon>
        <taxon>eudicotyledons</taxon>
        <taxon>Gunneridae</taxon>
        <taxon>Pentapetalae</taxon>
        <taxon>rosids</taxon>
        <taxon>malvids</taxon>
        <taxon>Brassicales</taxon>
        <taxon>Brassicaceae</taxon>
        <taxon>Camelineae</taxon>
        <taxon>Camelina</taxon>
    </lineage>
</organism>
<evidence type="ECO:0000313" key="7">
    <source>
        <dbReference type="Proteomes" id="UP000694864"/>
    </source>
</evidence>
<evidence type="ECO:0000313" key="8">
    <source>
        <dbReference type="RefSeq" id="XP_019098775.1"/>
    </source>
</evidence>
<evidence type="ECO:0000256" key="4">
    <source>
        <dbReference type="ARBA" id="ARBA00022840"/>
    </source>
</evidence>